<dbReference type="Gene3D" id="3.10.450.50">
    <property type="match status" value="1"/>
</dbReference>
<organism evidence="2 3">
    <name type="scientific">Cyclobacterium jeungdonense</name>
    <dbReference type="NCBI Taxonomy" id="708087"/>
    <lineage>
        <taxon>Bacteria</taxon>
        <taxon>Pseudomonadati</taxon>
        <taxon>Bacteroidota</taxon>
        <taxon>Cytophagia</taxon>
        <taxon>Cytophagales</taxon>
        <taxon>Cyclobacteriaceae</taxon>
        <taxon>Cyclobacterium</taxon>
    </lineage>
</organism>
<keyword evidence="3" id="KW-1185">Reference proteome</keyword>
<accession>A0ABT8C6H0</accession>
<protein>
    <submittedName>
        <fullName evidence="2">Nuclear transport factor 2 family protein</fullName>
    </submittedName>
</protein>
<reference evidence="3" key="1">
    <citation type="journal article" date="2019" name="Int. J. Syst. Evol. Microbiol.">
        <title>The Global Catalogue of Microorganisms (GCM) 10K type strain sequencing project: providing services to taxonomists for standard genome sequencing and annotation.</title>
        <authorList>
            <consortium name="The Broad Institute Genomics Platform"/>
            <consortium name="The Broad Institute Genome Sequencing Center for Infectious Disease"/>
            <person name="Wu L."/>
            <person name="Ma J."/>
        </authorList>
    </citation>
    <scope>NUCLEOTIDE SEQUENCE [LARGE SCALE GENOMIC DNA]</scope>
    <source>
        <strain evidence="3">CECT 7706</strain>
    </source>
</reference>
<gene>
    <name evidence="2" type="ORF">QWZ15_07450</name>
</gene>
<dbReference type="Proteomes" id="UP001236663">
    <property type="component" value="Unassembled WGS sequence"/>
</dbReference>
<dbReference type="SUPFAM" id="SSF54427">
    <property type="entry name" value="NTF2-like"/>
    <property type="match status" value="1"/>
</dbReference>
<dbReference type="Pfam" id="PF12680">
    <property type="entry name" value="SnoaL_2"/>
    <property type="match status" value="1"/>
</dbReference>
<dbReference type="InterPro" id="IPR032710">
    <property type="entry name" value="NTF2-like_dom_sf"/>
</dbReference>
<evidence type="ECO:0000313" key="2">
    <source>
        <dbReference type="EMBL" id="MDN3687657.1"/>
    </source>
</evidence>
<dbReference type="EMBL" id="JAUFQS010000006">
    <property type="protein sequence ID" value="MDN3687657.1"/>
    <property type="molecule type" value="Genomic_DNA"/>
</dbReference>
<evidence type="ECO:0000259" key="1">
    <source>
        <dbReference type="Pfam" id="PF12680"/>
    </source>
</evidence>
<dbReference type="InterPro" id="IPR037401">
    <property type="entry name" value="SnoaL-like"/>
</dbReference>
<dbReference type="RefSeq" id="WP_163385072.1">
    <property type="nucleotide sequence ID" value="NZ_JAUFQS010000006.1"/>
</dbReference>
<feature type="domain" description="SnoaL-like" evidence="1">
    <location>
        <begin position="10"/>
        <end position="107"/>
    </location>
</feature>
<comment type="caution">
    <text evidence="2">The sequence shown here is derived from an EMBL/GenBank/DDBJ whole genome shotgun (WGS) entry which is preliminary data.</text>
</comment>
<proteinExistence type="predicted"/>
<sequence>METNRQDFLKKFNEAFATSDVDFILTAVSDDILWTIAGDKVIQGKDQFASSLHEMASPEPMKLKIRHLITHGKEAAVEGTMTTPNGKTYSFCDIYTFNGFKDAQIKEMKSYVVEEH</sequence>
<evidence type="ECO:0000313" key="3">
    <source>
        <dbReference type="Proteomes" id="UP001236663"/>
    </source>
</evidence>
<name>A0ABT8C6H0_9BACT</name>